<dbReference type="OrthoDB" id="5827784at2759"/>
<comment type="caution">
    <text evidence="1">The sequence shown here is derived from an EMBL/GenBank/DDBJ whole genome shotgun (WGS) entry which is preliminary data.</text>
</comment>
<accession>A0A016U4N9</accession>
<dbReference type="AlphaFoldDB" id="A0A016U4N9"/>
<reference evidence="2" key="1">
    <citation type="journal article" date="2015" name="Nat. Genet.">
        <title>The genome and transcriptome of the zoonotic hookworm Ancylostoma ceylanicum identify infection-specific gene families.</title>
        <authorList>
            <person name="Schwarz E.M."/>
            <person name="Hu Y."/>
            <person name="Antoshechkin I."/>
            <person name="Miller M.M."/>
            <person name="Sternberg P.W."/>
            <person name="Aroian R.V."/>
        </authorList>
    </citation>
    <scope>NUCLEOTIDE SEQUENCE</scope>
    <source>
        <strain evidence="2">HY135</strain>
    </source>
</reference>
<gene>
    <name evidence="1" type="primary">Acey_s0056.g2655</name>
    <name evidence="1" type="ORF">Y032_0056g2655</name>
</gene>
<keyword evidence="2" id="KW-1185">Reference proteome</keyword>
<proteinExistence type="predicted"/>
<sequence>MLILLLVETTRIDIVYRICSRQFQGMIQTCSLILHPHSFICKSAMEVFFLLMRHTSNERVCQHLLLCELNTRRKATTSFLLEPVEQTILEIFNEGFPKNQSAMYLNADERKQIISRVTNELLIASGNQPDLRDVDENYIPLIFNRFLDAVEYHMSARQ</sequence>
<evidence type="ECO:0000313" key="2">
    <source>
        <dbReference type="Proteomes" id="UP000024635"/>
    </source>
</evidence>
<dbReference type="EMBL" id="JARK01001392">
    <property type="protein sequence ID" value="EYC10279.1"/>
    <property type="molecule type" value="Genomic_DNA"/>
</dbReference>
<protein>
    <submittedName>
        <fullName evidence="1">Uncharacterized protein</fullName>
    </submittedName>
</protein>
<evidence type="ECO:0000313" key="1">
    <source>
        <dbReference type="EMBL" id="EYC10279.1"/>
    </source>
</evidence>
<name>A0A016U4N9_9BILA</name>
<organism evidence="1 2">
    <name type="scientific">Ancylostoma ceylanicum</name>
    <dbReference type="NCBI Taxonomy" id="53326"/>
    <lineage>
        <taxon>Eukaryota</taxon>
        <taxon>Metazoa</taxon>
        <taxon>Ecdysozoa</taxon>
        <taxon>Nematoda</taxon>
        <taxon>Chromadorea</taxon>
        <taxon>Rhabditida</taxon>
        <taxon>Rhabditina</taxon>
        <taxon>Rhabditomorpha</taxon>
        <taxon>Strongyloidea</taxon>
        <taxon>Ancylostomatidae</taxon>
        <taxon>Ancylostomatinae</taxon>
        <taxon>Ancylostoma</taxon>
    </lineage>
</organism>
<dbReference type="Proteomes" id="UP000024635">
    <property type="component" value="Unassembled WGS sequence"/>
</dbReference>